<feature type="compositionally biased region" description="Acidic residues" evidence="18">
    <location>
        <begin position="121"/>
        <end position="130"/>
    </location>
</feature>
<dbReference type="GO" id="GO:0009383">
    <property type="term" value="F:rRNA (cytosine-C5-)-methyltransferase activity"/>
    <property type="evidence" value="ECO:0007669"/>
    <property type="project" value="TreeGrafter"/>
</dbReference>
<dbReference type="FunFam" id="3.30.70.1170:FF:000001">
    <property type="entry name" value="Ribosomal RNA methyltransferase Nop2"/>
    <property type="match status" value="1"/>
</dbReference>
<evidence type="ECO:0000256" key="14">
    <source>
        <dbReference type="ARBA" id="ARBA00022989"/>
    </source>
</evidence>
<dbReference type="InterPro" id="IPR029063">
    <property type="entry name" value="SAM-dependent_MTases_sf"/>
</dbReference>
<evidence type="ECO:0000256" key="16">
    <source>
        <dbReference type="ARBA" id="ARBA00023242"/>
    </source>
</evidence>
<dbReference type="Pfam" id="PF22458">
    <property type="entry name" value="RsmF-B_ferredox"/>
    <property type="match status" value="1"/>
</dbReference>
<keyword evidence="8" id="KW-0690">Ribosome biogenesis</keyword>
<evidence type="ECO:0000256" key="6">
    <source>
        <dbReference type="ARBA" id="ARBA00022448"/>
    </source>
</evidence>
<feature type="compositionally biased region" description="Basic and acidic residues" evidence="18">
    <location>
        <begin position="29"/>
        <end position="42"/>
    </location>
</feature>
<comment type="similarity">
    <text evidence="5 17">Belongs to the class I-like SAM-binding methyltransferase superfamily. RsmB/NOP family.</text>
</comment>
<keyword evidence="6" id="KW-0813">Transport</keyword>
<evidence type="ECO:0000256" key="11">
    <source>
        <dbReference type="ARBA" id="ARBA00022691"/>
    </source>
</evidence>
<dbReference type="InterPro" id="IPR011023">
    <property type="entry name" value="Nop2p"/>
</dbReference>
<feature type="compositionally biased region" description="Acidic residues" evidence="18">
    <location>
        <begin position="77"/>
        <end position="86"/>
    </location>
</feature>
<reference evidence="21" key="1">
    <citation type="submission" date="2018-08" db="EMBL/GenBank/DDBJ databases">
        <authorList>
            <person name="Cornetti L."/>
        </authorList>
    </citation>
    <scope>NUCLEOTIDE SEQUENCE</scope>
    <source>
        <strain evidence="21">FI-G-95-1_INB4-1</strain>
    </source>
</reference>
<evidence type="ECO:0000256" key="2">
    <source>
        <dbReference type="ARBA" id="ARBA00004604"/>
    </source>
</evidence>
<evidence type="ECO:0000259" key="20">
    <source>
        <dbReference type="PROSITE" id="PS51686"/>
    </source>
</evidence>
<feature type="binding site" evidence="17">
    <location>
        <position position="389"/>
    </location>
    <ligand>
        <name>S-adenosyl-L-methionine</name>
        <dbReference type="ChEBI" id="CHEBI:59789"/>
    </ligand>
</feature>
<feature type="transmembrane region" description="Helical" evidence="19">
    <location>
        <begin position="873"/>
        <end position="894"/>
    </location>
</feature>
<dbReference type="Pfam" id="PF01189">
    <property type="entry name" value="Methyltr_RsmB-F"/>
    <property type="match status" value="1"/>
</dbReference>
<dbReference type="PANTHER" id="PTHR22807:SF30">
    <property type="entry name" value="28S RRNA (CYTOSINE(4447)-C(5))-METHYLTRANSFERASE-RELATED"/>
    <property type="match status" value="1"/>
</dbReference>
<accession>A0A4Y7M594</accession>
<feature type="transmembrane region" description="Helical" evidence="19">
    <location>
        <begin position="840"/>
        <end position="861"/>
    </location>
</feature>
<feature type="compositionally biased region" description="Basic residues" evidence="18">
    <location>
        <begin position="44"/>
        <end position="54"/>
    </location>
</feature>
<feature type="region of interest" description="Disordered" evidence="18">
    <location>
        <begin position="534"/>
        <end position="597"/>
    </location>
</feature>
<evidence type="ECO:0000256" key="7">
    <source>
        <dbReference type="ARBA" id="ARBA00022475"/>
    </source>
</evidence>
<dbReference type="GO" id="GO:0003723">
    <property type="term" value="F:RNA binding"/>
    <property type="evidence" value="ECO:0007669"/>
    <property type="project" value="UniProtKB-UniRule"/>
</dbReference>
<comment type="subcellular location">
    <subcellularLocation>
        <location evidence="3">Cell membrane</location>
        <topology evidence="3">Multi-pass membrane protein</topology>
    </subcellularLocation>
    <subcellularLocation>
        <location evidence="2">Nucleus</location>
        <location evidence="2">Nucleolus</location>
    </subcellularLocation>
</comment>
<dbReference type="InterPro" id="IPR049560">
    <property type="entry name" value="MeTrfase_RsmB-F_NOP2_cat"/>
</dbReference>
<feature type="transmembrane region" description="Helical" evidence="19">
    <location>
        <begin position="647"/>
        <end position="665"/>
    </location>
</feature>
<dbReference type="PROSITE" id="PS51686">
    <property type="entry name" value="SAM_MT_RSMB_NOP"/>
    <property type="match status" value="1"/>
</dbReference>
<protein>
    <submittedName>
        <fullName evidence="21">EOG090X07AW</fullName>
    </submittedName>
</protein>
<feature type="compositionally biased region" description="Basic residues" evidence="18">
    <location>
        <begin position="61"/>
        <end position="70"/>
    </location>
</feature>
<comment type="similarity">
    <text evidence="4">Belongs to the riboflavin transporter family.</text>
</comment>
<dbReference type="GO" id="GO:0005730">
    <property type="term" value="C:nucleolus"/>
    <property type="evidence" value="ECO:0007669"/>
    <property type="project" value="UniProtKB-SubCell"/>
</dbReference>
<dbReference type="AlphaFoldDB" id="A0A4Y7M594"/>
<evidence type="ECO:0000256" key="18">
    <source>
        <dbReference type="SAM" id="MobiDB-lite"/>
    </source>
</evidence>
<dbReference type="Pfam" id="PF06237">
    <property type="entry name" value="SLC52_ribofla_tr"/>
    <property type="match status" value="2"/>
</dbReference>
<keyword evidence="11 17" id="KW-0949">S-adenosyl-L-methionine</keyword>
<dbReference type="NCBIfam" id="TIGR00446">
    <property type="entry name" value="nop2p"/>
    <property type="match status" value="1"/>
</dbReference>
<evidence type="ECO:0000256" key="9">
    <source>
        <dbReference type="ARBA" id="ARBA00022603"/>
    </source>
</evidence>
<dbReference type="InterPro" id="IPR009357">
    <property type="entry name" value="Riboflavin_transptr"/>
</dbReference>
<dbReference type="SUPFAM" id="SSF53335">
    <property type="entry name" value="S-adenosyl-L-methionine-dependent methyltransferases"/>
    <property type="match status" value="1"/>
</dbReference>
<name>A0A4Y7M594_9CRUS</name>
<keyword evidence="13 17" id="KW-0694">RNA-binding</keyword>
<keyword evidence="12 19" id="KW-0812">Transmembrane</keyword>
<feature type="active site" description="Nucleophile" evidence="17">
    <location>
        <position position="459"/>
    </location>
</feature>
<evidence type="ECO:0000256" key="19">
    <source>
        <dbReference type="SAM" id="Phobius"/>
    </source>
</evidence>
<feature type="binding site" evidence="17">
    <location>
        <position position="362"/>
    </location>
    <ligand>
        <name>S-adenosyl-L-methionine</name>
        <dbReference type="ChEBI" id="CHEBI:59789"/>
    </ligand>
</feature>
<feature type="domain" description="SAM-dependent MTase RsmB/NOP-type" evidence="20">
    <location>
        <begin position="246"/>
        <end position="529"/>
    </location>
</feature>
<evidence type="ECO:0000256" key="4">
    <source>
        <dbReference type="ARBA" id="ARBA00006366"/>
    </source>
</evidence>
<evidence type="ECO:0000313" key="21">
    <source>
        <dbReference type="EMBL" id="SVE76421.1"/>
    </source>
</evidence>
<dbReference type="GO" id="GO:0000470">
    <property type="term" value="P:maturation of LSU-rRNA"/>
    <property type="evidence" value="ECO:0007669"/>
    <property type="project" value="TreeGrafter"/>
</dbReference>
<keyword evidence="15 19" id="KW-0472">Membrane</keyword>
<evidence type="ECO:0000256" key="12">
    <source>
        <dbReference type="ARBA" id="ARBA00022692"/>
    </source>
</evidence>
<dbReference type="InterPro" id="IPR023267">
    <property type="entry name" value="RCMT"/>
</dbReference>
<organism evidence="21">
    <name type="scientific">Daphnia longispina</name>
    <dbReference type="NCBI Taxonomy" id="42846"/>
    <lineage>
        <taxon>Eukaryota</taxon>
        <taxon>Metazoa</taxon>
        <taxon>Ecdysozoa</taxon>
        <taxon>Arthropoda</taxon>
        <taxon>Crustacea</taxon>
        <taxon>Branchiopoda</taxon>
        <taxon>Diplostraca</taxon>
        <taxon>Cladocera</taxon>
        <taxon>Anomopoda</taxon>
        <taxon>Daphniidae</taxon>
        <taxon>Daphnia</taxon>
    </lineage>
</organism>
<feature type="binding site" evidence="17">
    <location>
        <begin position="338"/>
        <end position="344"/>
    </location>
    <ligand>
        <name>S-adenosyl-L-methionine</name>
        <dbReference type="ChEBI" id="CHEBI:59789"/>
    </ligand>
</feature>
<keyword evidence="9 17" id="KW-0489">Methyltransferase</keyword>
<feature type="compositionally biased region" description="Basic residues" evidence="18">
    <location>
        <begin position="561"/>
        <end position="571"/>
    </location>
</feature>
<feature type="transmembrane region" description="Helical" evidence="19">
    <location>
        <begin position="710"/>
        <end position="730"/>
    </location>
</feature>
<evidence type="ECO:0000256" key="17">
    <source>
        <dbReference type="PROSITE-ProRule" id="PRU01023"/>
    </source>
</evidence>
<keyword evidence="7" id="KW-1003">Cell membrane</keyword>
<evidence type="ECO:0000256" key="3">
    <source>
        <dbReference type="ARBA" id="ARBA00004651"/>
    </source>
</evidence>
<keyword evidence="16" id="KW-0539">Nucleus</keyword>
<feature type="transmembrane region" description="Helical" evidence="19">
    <location>
        <begin position="677"/>
        <end position="698"/>
    </location>
</feature>
<dbReference type="GO" id="GO:0032217">
    <property type="term" value="F:riboflavin transmembrane transporter activity"/>
    <property type="evidence" value="ECO:0007669"/>
    <property type="project" value="InterPro"/>
</dbReference>
<keyword evidence="10 17" id="KW-0808">Transferase</keyword>
<dbReference type="InterPro" id="IPR001678">
    <property type="entry name" value="MeTrfase_RsmB-F_NOP2_dom"/>
</dbReference>
<evidence type="ECO:0000256" key="8">
    <source>
        <dbReference type="ARBA" id="ARBA00022517"/>
    </source>
</evidence>
<feature type="region of interest" description="Disordered" evidence="18">
    <location>
        <begin position="1"/>
        <end position="143"/>
    </location>
</feature>
<evidence type="ECO:0000256" key="1">
    <source>
        <dbReference type="ARBA" id="ARBA00000215"/>
    </source>
</evidence>
<evidence type="ECO:0000256" key="10">
    <source>
        <dbReference type="ARBA" id="ARBA00022679"/>
    </source>
</evidence>
<dbReference type="InterPro" id="IPR054728">
    <property type="entry name" value="RsmB-like_ferredoxin"/>
</dbReference>
<dbReference type="GO" id="GO:0005886">
    <property type="term" value="C:plasma membrane"/>
    <property type="evidence" value="ECO:0007669"/>
    <property type="project" value="UniProtKB-SubCell"/>
</dbReference>
<evidence type="ECO:0000256" key="13">
    <source>
        <dbReference type="ARBA" id="ARBA00022884"/>
    </source>
</evidence>
<dbReference type="InterPro" id="IPR023273">
    <property type="entry name" value="RCMT_NOP2"/>
</dbReference>
<keyword evidence="14 19" id="KW-1133">Transmembrane helix</keyword>
<dbReference type="Gene3D" id="3.40.50.150">
    <property type="entry name" value="Vaccinia Virus protein VP39"/>
    <property type="match status" value="1"/>
</dbReference>
<dbReference type="GO" id="GO:0070475">
    <property type="term" value="P:rRNA base methylation"/>
    <property type="evidence" value="ECO:0007669"/>
    <property type="project" value="TreeGrafter"/>
</dbReference>
<evidence type="ECO:0000256" key="5">
    <source>
        <dbReference type="ARBA" id="ARBA00007494"/>
    </source>
</evidence>
<sequence>MGRKGNFVEKTPSGPGRKAKKQKPPTLPDHLKEVKEPKETLGRRSQKRAAKRSAVKAGTATRKKPVKKNKVASNETLDSEDMSDEEGEKKNLFDDGDSDSMGEESDDEPLADNFKGSSGDSSDDDDEEELPIEKKSKQLKMKKVKEDEEAEAELQMNIHQAEKYTLPSGEEIEKEVLLPPDLTVLKSRIKEVIGVLSDFTSKREQGRDRVEYLDQLRRDLCTYYSYNDFLMGAFMETFPLGELIDFLEANETPRPMTIRTNTLKTRRRDLAQALINRGVNLDPIGKWSKVGLVIYNSQVPVGATPEYLAGHYILQGASSFLPVMALAPQEGDKVLDMSAAPGGKTSHIAALMKNTGMLFANDANPDRAKAVVGNLHRLGVTNAVVMTYDGKILPKMSRGYNRVLLDAPCSGSGVISKDPSAKTSKDTKDIARCSHLQKELILAAIDCADEGGYIVYSTCSVLVQENEWVVDYALNKRHVKVVETGLDFGREGFPRFQKLVFHPSVKLCRRFYPHTHNMDGFFVAKLKKISNNMPSAAKEVEEEVPAEEKNSDDSDDETSVKSKRMKRKKGAKSNGSLNKNKIPKIAKNGTDAKDDKVNGVAKKGSAILKKKIGKQQKKVLNKKMKGPIFYSVMHLLIPHIVHEKPSIYVLMVIGVLSSLLIGFFWDATSYINGEEHSTGLLTLLFFLSLVDCSSSVLFMPFMARFRQAYLTSYLIGEGLSGFLPSIFALMQGVGGNPSCRNTSAIVNGSESWQLEAFYPEPNFSVSVFFFILMGLMICCAAAFIGLNHCEVARRERYESVATRIPVAVDNQTFVASSEIVDPTFNGKSAKITYRVELDSITSWIFCVGLLTYVKVSIASILRMEEGKGDRNLFWFGVFTQVGSAIGSIIAFLLVNVYQYFEAYYPCT</sequence>
<comment type="catalytic activity">
    <reaction evidence="1">
        <text>riboflavin(in) = riboflavin(out)</text>
        <dbReference type="Rhea" id="RHEA:35015"/>
        <dbReference type="ChEBI" id="CHEBI:57986"/>
    </reaction>
</comment>
<dbReference type="PRINTS" id="PR02008">
    <property type="entry name" value="RCMTFAMILY"/>
</dbReference>
<dbReference type="EMBL" id="LR006802">
    <property type="protein sequence ID" value="SVE76421.1"/>
    <property type="molecule type" value="mRNA"/>
</dbReference>
<feature type="compositionally biased region" description="Acidic residues" evidence="18">
    <location>
        <begin position="94"/>
        <end position="110"/>
    </location>
</feature>
<feature type="binding site" evidence="17">
    <location>
        <position position="406"/>
    </location>
    <ligand>
        <name>S-adenosyl-L-methionine</name>
        <dbReference type="ChEBI" id="CHEBI:59789"/>
    </ligand>
</feature>
<proteinExistence type="evidence at transcript level"/>
<evidence type="ECO:0000256" key="15">
    <source>
        <dbReference type="ARBA" id="ARBA00023136"/>
    </source>
</evidence>
<dbReference type="PANTHER" id="PTHR22807">
    <property type="entry name" value="NOP2 YEAST -RELATED NOL1/NOP2/FMU SUN DOMAIN-CONTAINING"/>
    <property type="match status" value="1"/>
</dbReference>
<dbReference type="PRINTS" id="PR02012">
    <property type="entry name" value="RCMTNOP2"/>
</dbReference>
<dbReference type="Gene3D" id="3.30.70.1170">
    <property type="entry name" value="Sun protein, domain 3"/>
    <property type="match status" value="1"/>
</dbReference>
<feature type="transmembrane region" description="Helical" evidence="19">
    <location>
        <begin position="763"/>
        <end position="786"/>
    </location>
</feature>
<gene>
    <name evidence="21" type="primary">EOG090X07AW</name>
</gene>